<dbReference type="AlphaFoldDB" id="A0A318QLX3"/>
<gene>
    <name evidence="1" type="ORF">CFR71_05235</name>
</gene>
<name>A0A318QLX3_9PROT</name>
<dbReference type="Proteomes" id="UP000247609">
    <property type="component" value="Unassembled WGS sequence"/>
</dbReference>
<protein>
    <submittedName>
        <fullName evidence="1">Uncharacterized protein</fullName>
    </submittedName>
</protein>
<accession>A0A318QLX3</accession>
<evidence type="ECO:0000313" key="2">
    <source>
        <dbReference type="Proteomes" id="UP000247609"/>
    </source>
</evidence>
<reference evidence="1 2" key="1">
    <citation type="submission" date="2017-07" db="EMBL/GenBank/DDBJ databases">
        <title>A draft genome sequence of Komagataeibacter sp. T5K1.</title>
        <authorList>
            <person name="Skraban J."/>
            <person name="Cleenwerck I."/>
            <person name="Vandamme P."/>
            <person name="Trcek J."/>
        </authorList>
    </citation>
    <scope>NUCLEOTIDE SEQUENCE [LARGE SCALE GENOMIC DNA]</scope>
    <source>
        <strain evidence="1 2">T5K1</strain>
    </source>
</reference>
<organism evidence="1 2">
    <name type="scientific">Novacetimonas pomaceti</name>
    <dbReference type="NCBI Taxonomy" id="2021998"/>
    <lineage>
        <taxon>Bacteria</taxon>
        <taxon>Pseudomonadati</taxon>
        <taxon>Pseudomonadota</taxon>
        <taxon>Alphaproteobacteria</taxon>
        <taxon>Acetobacterales</taxon>
        <taxon>Acetobacteraceae</taxon>
        <taxon>Novacetimonas</taxon>
    </lineage>
</organism>
<evidence type="ECO:0000313" key="1">
    <source>
        <dbReference type="EMBL" id="PYD76249.1"/>
    </source>
</evidence>
<comment type="caution">
    <text evidence="1">The sequence shown here is derived from an EMBL/GenBank/DDBJ whole genome shotgun (WGS) entry which is preliminary data.</text>
</comment>
<proteinExistence type="predicted"/>
<dbReference type="EMBL" id="NOXG01000003">
    <property type="protein sequence ID" value="PYD76249.1"/>
    <property type="molecule type" value="Genomic_DNA"/>
</dbReference>
<sequence>MLPVAPVRYCAGRQHGHRRMDMLARGMKQGPVHAMGRAGLTGRMAVTPPCEQGLVQELSR</sequence>